<dbReference type="EMBL" id="BKCG01000004">
    <property type="protein sequence ID" value="GER59664.1"/>
    <property type="molecule type" value="Genomic_DNA"/>
</dbReference>
<dbReference type="Proteomes" id="UP000326509">
    <property type="component" value="Unassembled WGS sequence"/>
</dbReference>
<comment type="caution">
    <text evidence="1">The sequence shown here is derived from an EMBL/GenBank/DDBJ whole genome shotgun (WGS) entry which is preliminary data.</text>
</comment>
<gene>
    <name evidence="1" type="ORF">ULMA_17720</name>
</gene>
<evidence type="ECO:0008006" key="3">
    <source>
        <dbReference type="Google" id="ProtNLM"/>
    </source>
</evidence>
<evidence type="ECO:0000313" key="2">
    <source>
        <dbReference type="Proteomes" id="UP000326509"/>
    </source>
</evidence>
<dbReference type="Pfam" id="PF06906">
    <property type="entry name" value="DUF1272"/>
    <property type="match status" value="1"/>
</dbReference>
<organism evidence="1 2">
    <name type="scientific">Patiriisocius marinus</name>
    <dbReference type="NCBI Taxonomy" id="1397112"/>
    <lineage>
        <taxon>Bacteria</taxon>
        <taxon>Pseudomonadati</taxon>
        <taxon>Bacteroidota</taxon>
        <taxon>Flavobacteriia</taxon>
        <taxon>Flavobacteriales</taxon>
        <taxon>Flavobacteriaceae</taxon>
        <taxon>Patiriisocius</taxon>
    </lineage>
</organism>
<sequence length="82" mass="9258">MLPPESNEAFICSYECTFCKTCVTEILNNVCPNCSGGFQKRPIRPLKELVKNPASKAIIYKPIKESFNQLKKEVGSIPPRLR</sequence>
<name>A0A5J4IXH3_9FLAO</name>
<proteinExistence type="predicted"/>
<dbReference type="InterPro" id="IPR010696">
    <property type="entry name" value="DUF1272"/>
</dbReference>
<protein>
    <recommendedName>
        <fullName evidence="3">DUF1272 domain-containing protein</fullName>
    </recommendedName>
</protein>
<dbReference type="AlphaFoldDB" id="A0A5J4IXH3"/>
<accession>A0A5J4IXH3</accession>
<keyword evidence="2" id="KW-1185">Reference proteome</keyword>
<reference evidence="1 2" key="1">
    <citation type="submission" date="2019-08" db="EMBL/GenBank/DDBJ databases">
        <title>Draft genome sequence of Ulvibacter marinus type strain NBRC 109484.</title>
        <authorList>
            <person name="Kawano K."/>
            <person name="Ushijima N."/>
            <person name="Kihara M."/>
            <person name="Itoh H."/>
        </authorList>
    </citation>
    <scope>NUCLEOTIDE SEQUENCE [LARGE SCALE GENOMIC DNA]</scope>
    <source>
        <strain evidence="1 2">NBRC 109484</strain>
    </source>
</reference>
<evidence type="ECO:0000313" key="1">
    <source>
        <dbReference type="EMBL" id="GER59664.1"/>
    </source>
</evidence>